<reference evidence="1 2" key="1">
    <citation type="submission" date="2016-04" db="EMBL/GenBank/DDBJ databases">
        <title>The genome of Intoshia linei affirms orthonectids as highly simplified spiralians.</title>
        <authorList>
            <person name="Mikhailov K.V."/>
            <person name="Slusarev G.S."/>
            <person name="Nikitin M.A."/>
            <person name="Logacheva M.D."/>
            <person name="Penin A."/>
            <person name="Aleoshin V."/>
            <person name="Panchin Y.V."/>
        </authorList>
    </citation>
    <scope>NUCLEOTIDE SEQUENCE [LARGE SCALE GENOMIC DNA]</scope>
    <source>
        <strain evidence="1">Intl2013</strain>
        <tissue evidence="1">Whole animal</tissue>
    </source>
</reference>
<evidence type="ECO:0000313" key="2">
    <source>
        <dbReference type="Proteomes" id="UP000078046"/>
    </source>
</evidence>
<organism evidence="1 2">
    <name type="scientific">Intoshia linei</name>
    <dbReference type="NCBI Taxonomy" id="1819745"/>
    <lineage>
        <taxon>Eukaryota</taxon>
        <taxon>Metazoa</taxon>
        <taxon>Spiralia</taxon>
        <taxon>Lophotrochozoa</taxon>
        <taxon>Mesozoa</taxon>
        <taxon>Orthonectida</taxon>
        <taxon>Rhopaluridae</taxon>
        <taxon>Intoshia</taxon>
    </lineage>
</organism>
<dbReference type="Gene3D" id="3.30.420.10">
    <property type="entry name" value="Ribonuclease H-like superfamily/Ribonuclease H"/>
    <property type="match status" value="1"/>
</dbReference>
<sequence length="129" mass="15500">MDLHFVEYNVNSNVYTNILCKSYIPFHQIRYILMQDNARPRVYTKTFDFLKKNSISIQICENCGLTRKKNIFTNNKKLKKQPIKKIRSNQPTIRCANKNTRKISKYLNNRTKVNKSLFRQESLRDFFDI</sequence>
<dbReference type="EMBL" id="LWCA01001054">
    <property type="protein sequence ID" value="OAF66043.1"/>
    <property type="molecule type" value="Genomic_DNA"/>
</dbReference>
<comment type="caution">
    <text evidence="1">The sequence shown here is derived from an EMBL/GenBank/DDBJ whole genome shotgun (WGS) entry which is preliminary data.</text>
</comment>
<proteinExistence type="predicted"/>
<dbReference type="OrthoDB" id="4843387at2759"/>
<dbReference type="AlphaFoldDB" id="A0A177AXE7"/>
<dbReference type="GO" id="GO:0003676">
    <property type="term" value="F:nucleic acid binding"/>
    <property type="evidence" value="ECO:0007669"/>
    <property type="project" value="InterPro"/>
</dbReference>
<evidence type="ECO:0000313" key="1">
    <source>
        <dbReference type="EMBL" id="OAF66043.1"/>
    </source>
</evidence>
<keyword evidence="2" id="KW-1185">Reference proteome</keyword>
<dbReference type="InterPro" id="IPR036397">
    <property type="entry name" value="RNaseH_sf"/>
</dbReference>
<gene>
    <name evidence="1" type="ORF">A3Q56_06240</name>
</gene>
<name>A0A177AXE7_9BILA</name>
<protein>
    <submittedName>
        <fullName evidence="1">Uncharacterized protein</fullName>
    </submittedName>
</protein>
<dbReference type="Proteomes" id="UP000078046">
    <property type="component" value="Unassembled WGS sequence"/>
</dbReference>
<accession>A0A177AXE7</accession>